<reference evidence="3" key="1">
    <citation type="submission" date="2022-06" db="EMBL/GenBank/DDBJ databases">
        <authorList>
            <consortium name="SYNGENTA / RWTH Aachen University"/>
        </authorList>
    </citation>
    <scope>NUCLEOTIDE SEQUENCE</scope>
</reference>
<dbReference type="EMBL" id="CALTRL010002625">
    <property type="protein sequence ID" value="CAH7676273.1"/>
    <property type="molecule type" value="Genomic_DNA"/>
</dbReference>
<dbReference type="Proteomes" id="UP001153365">
    <property type="component" value="Unassembled WGS sequence"/>
</dbReference>
<gene>
    <name evidence="2" type="ORF">PPACK8108_LOCUS11381</name>
    <name evidence="3" type="ORF">PPACK8108_LOCUS24672</name>
</gene>
<feature type="transmembrane region" description="Helical" evidence="1">
    <location>
        <begin position="6"/>
        <end position="27"/>
    </location>
</feature>
<keyword evidence="1" id="KW-0472">Membrane</keyword>
<dbReference type="EMBL" id="CALTRL010006094">
    <property type="protein sequence ID" value="CAH7689567.1"/>
    <property type="molecule type" value="Genomic_DNA"/>
</dbReference>
<evidence type="ECO:0000313" key="3">
    <source>
        <dbReference type="EMBL" id="CAH7689567.1"/>
    </source>
</evidence>
<organism evidence="3 4">
    <name type="scientific">Phakopsora pachyrhizi</name>
    <name type="common">Asian soybean rust disease fungus</name>
    <dbReference type="NCBI Taxonomy" id="170000"/>
    <lineage>
        <taxon>Eukaryota</taxon>
        <taxon>Fungi</taxon>
        <taxon>Dikarya</taxon>
        <taxon>Basidiomycota</taxon>
        <taxon>Pucciniomycotina</taxon>
        <taxon>Pucciniomycetes</taxon>
        <taxon>Pucciniales</taxon>
        <taxon>Phakopsoraceae</taxon>
        <taxon>Phakopsora</taxon>
    </lineage>
</organism>
<evidence type="ECO:0000313" key="2">
    <source>
        <dbReference type="EMBL" id="CAH7676273.1"/>
    </source>
</evidence>
<accession>A0AAV0BSD4</accession>
<dbReference type="AlphaFoldDB" id="A0AAV0BSD4"/>
<sequence length="62" mass="7194">IFSLVYNLFGATVILSLFLLVIINNFLKRSGSAFLTTKQQQWINLRKLIMRQSPSKRPKSRP</sequence>
<protein>
    <submittedName>
        <fullName evidence="3">Uncharacterized protein</fullName>
    </submittedName>
</protein>
<evidence type="ECO:0000313" key="4">
    <source>
        <dbReference type="Proteomes" id="UP001153365"/>
    </source>
</evidence>
<keyword evidence="1" id="KW-1133">Transmembrane helix</keyword>
<proteinExistence type="predicted"/>
<keyword evidence="4" id="KW-1185">Reference proteome</keyword>
<keyword evidence="1" id="KW-0812">Transmembrane</keyword>
<comment type="caution">
    <text evidence="3">The sequence shown here is derived from an EMBL/GenBank/DDBJ whole genome shotgun (WGS) entry which is preliminary data.</text>
</comment>
<feature type="non-terminal residue" evidence="3">
    <location>
        <position position="62"/>
    </location>
</feature>
<evidence type="ECO:0000256" key="1">
    <source>
        <dbReference type="SAM" id="Phobius"/>
    </source>
</evidence>
<feature type="non-terminal residue" evidence="3">
    <location>
        <position position="1"/>
    </location>
</feature>
<name>A0AAV0BSD4_PHAPC</name>